<evidence type="ECO:0000259" key="6">
    <source>
        <dbReference type="Pfam" id="PF04024"/>
    </source>
</evidence>
<dbReference type="GO" id="GO:0000160">
    <property type="term" value="P:phosphorelay signal transduction system"/>
    <property type="evidence" value="ECO:0007669"/>
    <property type="project" value="UniProtKB-KW"/>
</dbReference>
<keyword evidence="5" id="KW-0812">Transmembrane</keyword>
<evidence type="ECO:0000256" key="1">
    <source>
        <dbReference type="ARBA" id="ARBA00022679"/>
    </source>
</evidence>
<feature type="compositionally biased region" description="Pro residues" evidence="4">
    <location>
        <begin position="1"/>
        <end position="14"/>
    </location>
</feature>
<feature type="transmembrane region" description="Helical" evidence="5">
    <location>
        <begin position="58"/>
        <end position="81"/>
    </location>
</feature>
<evidence type="ECO:0000256" key="3">
    <source>
        <dbReference type="ARBA" id="ARBA00023012"/>
    </source>
</evidence>
<feature type="domain" description="Histidine kinase/HSP90-like ATPase" evidence="7">
    <location>
        <begin position="347"/>
        <end position="403"/>
    </location>
</feature>
<accession>A0AAU7DSB3</accession>
<dbReference type="InterPro" id="IPR003594">
    <property type="entry name" value="HATPase_dom"/>
</dbReference>
<sequence length="454" mass="48537">MSQPHPPHAGPPHAEPPHTENSSTERAELRRPASGYLISGVCLGIADHLKADVRQVRILTVLLALAGGLGVVAYIFLWVTVPIADGTEQSQSPVLSRLVKAPNVPTQPGENRVWYARFPIKDIVLGALLLGVAFLLVASRFGFTLEWTWVFSAFVVVAGLGLAWSQLDASQRGDLVRKSGGKASTGTLRLAGGLVLVTIGVLLLTSQEIGGAHMLPALLAALAVLLGVGLVLAPWWLRLVNQLGQERAAKEREATRADIAAHLHDSVLQTLALIQRSADAPGEVTRLARNQERELRQWLYNDRQEPGTSLAQAARQLAAEVENTMTAALSGQSSVSIDLVVVGDCAPDENTEALLAATGEALKNAVRHGKPPVSAYLEVAPEQIEVFVTDRGSGFDLDAIASDRFGVRQSIIGRIQRRGGTATIRRLSSGGTEVALRLPRLQTEHPTPAEKDQA</sequence>
<feature type="transmembrane region" description="Helical" evidence="5">
    <location>
        <begin position="123"/>
        <end position="143"/>
    </location>
</feature>
<feature type="transmembrane region" description="Helical" evidence="5">
    <location>
        <begin position="188"/>
        <end position="205"/>
    </location>
</feature>
<dbReference type="Pfam" id="PF13581">
    <property type="entry name" value="HATPase_c_2"/>
    <property type="match status" value="1"/>
</dbReference>
<dbReference type="Pfam" id="PF04024">
    <property type="entry name" value="PspC"/>
    <property type="match status" value="1"/>
</dbReference>
<organism evidence="8">
    <name type="scientific">Jonesiaceae bacterium BS-20</name>
    <dbReference type="NCBI Taxonomy" id="3120821"/>
    <lineage>
        <taxon>Bacteria</taxon>
        <taxon>Bacillati</taxon>
        <taxon>Actinomycetota</taxon>
        <taxon>Actinomycetes</taxon>
        <taxon>Micrococcales</taxon>
        <taxon>Jonesiaceae</taxon>
    </lineage>
</organism>
<dbReference type="InterPro" id="IPR007168">
    <property type="entry name" value="Phageshock_PspC_N"/>
</dbReference>
<feature type="domain" description="Phage shock protein PspC N-terminal" evidence="6">
    <location>
        <begin position="28"/>
        <end position="82"/>
    </location>
</feature>
<keyword evidence="3" id="KW-0902">Two-component regulatory system</keyword>
<dbReference type="PANTHER" id="PTHR24421">
    <property type="entry name" value="NITRATE/NITRITE SENSOR PROTEIN NARX-RELATED"/>
    <property type="match status" value="1"/>
</dbReference>
<feature type="region of interest" description="Disordered" evidence="4">
    <location>
        <begin position="1"/>
        <end position="27"/>
    </location>
</feature>
<dbReference type="Gene3D" id="3.30.565.10">
    <property type="entry name" value="Histidine kinase-like ATPase, C-terminal domain"/>
    <property type="match status" value="1"/>
</dbReference>
<gene>
    <name evidence="8" type="ORF">V5R04_10050</name>
</gene>
<evidence type="ECO:0000313" key="8">
    <source>
        <dbReference type="EMBL" id="XBH20575.1"/>
    </source>
</evidence>
<dbReference type="InterPro" id="IPR036890">
    <property type="entry name" value="HATPase_C_sf"/>
</dbReference>
<evidence type="ECO:0000259" key="7">
    <source>
        <dbReference type="Pfam" id="PF13581"/>
    </source>
</evidence>
<keyword evidence="1" id="KW-0808">Transferase</keyword>
<keyword evidence="2" id="KW-0418">Kinase</keyword>
<feature type="compositionally biased region" description="Basic and acidic residues" evidence="4">
    <location>
        <begin position="15"/>
        <end position="27"/>
    </location>
</feature>
<dbReference type="GO" id="GO:0016301">
    <property type="term" value="F:kinase activity"/>
    <property type="evidence" value="ECO:0007669"/>
    <property type="project" value="UniProtKB-KW"/>
</dbReference>
<feature type="transmembrane region" description="Helical" evidence="5">
    <location>
        <begin position="217"/>
        <end position="237"/>
    </location>
</feature>
<dbReference type="PANTHER" id="PTHR24421:SF61">
    <property type="entry name" value="OXYGEN SENSOR HISTIDINE KINASE NREB"/>
    <property type="match status" value="1"/>
</dbReference>
<dbReference type="AlphaFoldDB" id="A0AAU7DSB3"/>
<reference evidence="8" key="1">
    <citation type="submission" date="2024-02" db="EMBL/GenBank/DDBJ databases">
        <title>Tomenella chthoni gen. nov. sp. nov., a member of the family Jonesiaceae isolated from bat guano.</title>
        <authorList>
            <person name="Miller S.L."/>
            <person name="King J."/>
            <person name="Sankaranarayanan K."/>
            <person name="Lawson P.A."/>
        </authorList>
    </citation>
    <scope>NUCLEOTIDE SEQUENCE</scope>
    <source>
        <strain evidence="8">BS-20</strain>
    </source>
</reference>
<proteinExistence type="predicted"/>
<dbReference type="SUPFAM" id="SSF55874">
    <property type="entry name" value="ATPase domain of HSP90 chaperone/DNA topoisomerase II/histidine kinase"/>
    <property type="match status" value="1"/>
</dbReference>
<name>A0AAU7DSB3_9MICO</name>
<keyword evidence="5" id="KW-0472">Membrane</keyword>
<keyword evidence="5" id="KW-1133">Transmembrane helix</keyword>
<dbReference type="EMBL" id="CP146203">
    <property type="protein sequence ID" value="XBH20575.1"/>
    <property type="molecule type" value="Genomic_DNA"/>
</dbReference>
<protein>
    <submittedName>
        <fullName evidence="8">PspC domain-containing protein</fullName>
    </submittedName>
</protein>
<evidence type="ECO:0000256" key="2">
    <source>
        <dbReference type="ARBA" id="ARBA00022777"/>
    </source>
</evidence>
<evidence type="ECO:0000256" key="4">
    <source>
        <dbReference type="SAM" id="MobiDB-lite"/>
    </source>
</evidence>
<feature type="transmembrane region" description="Helical" evidence="5">
    <location>
        <begin position="149"/>
        <end position="167"/>
    </location>
</feature>
<dbReference type="InterPro" id="IPR050482">
    <property type="entry name" value="Sensor_HK_TwoCompSys"/>
</dbReference>
<evidence type="ECO:0000256" key="5">
    <source>
        <dbReference type="SAM" id="Phobius"/>
    </source>
</evidence>